<gene>
    <name evidence="1" type="ORF">GS441_06050</name>
    <name evidence="2" type="ORF">GS453_10780</name>
    <name evidence="3" type="ORF">GS882_17970</name>
    <name evidence="4" type="ORF">GS947_23325</name>
</gene>
<dbReference type="EMBL" id="WVBC01000032">
    <property type="protein sequence ID" value="NKT79979.1"/>
    <property type="molecule type" value="Genomic_DNA"/>
</dbReference>
<evidence type="ECO:0000313" key="1">
    <source>
        <dbReference type="EMBL" id="MBM4565012.1"/>
    </source>
</evidence>
<reference evidence="3" key="2">
    <citation type="journal article" date="2020" name="Environ. Microbiol.">
        <title>The novel and transferable erm(51) gene confers Macrolides, Lincosamides, and Streptogramins B (MLSB) resistance to clonal Rhodococcus equi in the environment.</title>
        <authorList>
            <person name="Huber L."/>
            <person name="Giguere S."/>
            <person name="Slovis N.M."/>
            <person name="Alvarez-Narvaez S."/>
            <person name="Hart K.A."/>
            <person name="Greiter M."/>
            <person name="Morris E.R.A."/>
            <person name="Cohen N.D."/>
        </authorList>
    </citation>
    <scope>NUCLEOTIDE SEQUENCE</scope>
    <source>
        <strain evidence="3">Lh_116_1</strain>
        <strain evidence="4">Lh_16_1</strain>
    </source>
</reference>
<accession>A0A9Q2XSQ8</accession>
<dbReference type="GeneID" id="57575789"/>
<evidence type="ECO:0000313" key="4">
    <source>
        <dbReference type="EMBL" id="NKW44408.1"/>
    </source>
</evidence>
<dbReference type="AlphaFoldDB" id="A0A9Q2XSQ8"/>
<dbReference type="Proteomes" id="UP000808906">
    <property type="component" value="Unassembled WGS sequence"/>
</dbReference>
<comment type="caution">
    <text evidence="3">The sequence shown here is derived from an EMBL/GenBank/DDBJ whole genome shotgun (WGS) entry which is preliminary data.</text>
</comment>
<dbReference type="Proteomes" id="UP000608063">
    <property type="component" value="Unassembled WGS sequence"/>
</dbReference>
<dbReference type="InterPro" id="IPR006311">
    <property type="entry name" value="TAT_signal"/>
</dbReference>
<dbReference type="PANTHER" id="PTHR35399">
    <property type="entry name" value="SLR8030 PROTEIN"/>
    <property type="match status" value="1"/>
</dbReference>
<dbReference type="SUPFAM" id="SSF63829">
    <property type="entry name" value="Calcium-dependent phosphotriesterase"/>
    <property type="match status" value="1"/>
</dbReference>
<dbReference type="PROSITE" id="PS51318">
    <property type="entry name" value="TAT"/>
    <property type="match status" value="1"/>
</dbReference>
<dbReference type="Pfam" id="PF05787">
    <property type="entry name" value="PhoX"/>
    <property type="match status" value="2"/>
</dbReference>
<dbReference type="EMBL" id="WVDC01000020">
    <property type="protein sequence ID" value="NKW44408.1"/>
    <property type="molecule type" value="Genomic_DNA"/>
</dbReference>
<name>A0A9Q2XSQ8_RHOHA</name>
<dbReference type="EMBL" id="WUXR01000002">
    <property type="protein sequence ID" value="MBM4565012.1"/>
    <property type="molecule type" value="Genomic_DNA"/>
</dbReference>
<evidence type="ECO:0000313" key="5">
    <source>
        <dbReference type="Proteomes" id="UP000603463"/>
    </source>
</evidence>
<dbReference type="Proteomes" id="UP000738270">
    <property type="component" value="Unassembled WGS sequence"/>
</dbReference>
<protein>
    <submittedName>
        <fullName evidence="3">DUF839 domain-containing protein</fullName>
    </submittedName>
</protein>
<evidence type="ECO:0000313" key="3">
    <source>
        <dbReference type="EMBL" id="NKT79979.1"/>
    </source>
</evidence>
<reference evidence="1" key="1">
    <citation type="submission" date="2019-11" db="EMBL/GenBank/DDBJ databases">
        <title>Spread of Macrolides and rifampicin resistant Rhodococcus equi in clinical isolates in the USA.</title>
        <authorList>
            <person name="Alvarez-Narvaez S."/>
            <person name="Huber L."/>
            <person name="Cohen N.D."/>
            <person name="Slovis N."/>
            <person name="Greiter M."/>
            <person name="Giguere S."/>
            <person name="Hart K."/>
        </authorList>
    </citation>
    <scope>NUCLEOTIDE SEQUENCE</scope>
    <source>
        <strain evidence="1">Lh_17</strain>
        <strain evidence="2">Lh_38</strain>
    </source>
</reference>
<sequence length="489" mass="50601">MPMSPLNRRTFLERTALAGIGVTLAGSVGTLFRPAVAGAAPGAAIGYGPLVADPAGILALPKGFSYTIVSRSGETLLDGGVPFPSDPDANGVFAAGNGTTIVTNHEVGGSEPFGVPAVDGLTYDPGARGGTTTTTLDRSGARQAQYVSVAGTVNNCAGGITPWGTWLTCEETEARAGSNGFTKAHGYVFEVDPASQAANVGKSPIPLKFLGRFAHEAVAVDPSSSAVYLTEDAGSPNGLFFRWTPPQGFVGGPGAFHALAQSPGGDTAGSLQAMKCFQDGTHVPDLAQAATPGVKYTVQWVDVPDRDAKTTSVRKQFTNDQVTRSRKLEGQWWGDGGAYFVASFARTSDGSVAEHDGQVWFYDPATQTVELKTLFGVNPDPSVDTGNYDGPDNITVSPHGGLILAEDGDGISHLIGVTESGEPFSVARNELNDSEFCGPAFSHDGQTLYANIQSPGITVAIRGPWRRSTGSSAGSSGFSFGSLELPFGS</sequence>
<dbReference type="PANTHER" id="PTHR35399:SF4">
    <property type="entry name" value="MEMBRANE PROTEIN"/>
    <property type="match status" value="1"/>
</dbReference>
<dbReference type="EMBL" id="WUXD01000002">
    <property type="protein sequence ID" value="MBM4627359.1"/>
    <property type="molecule type" value="Genomic_DNA"/>
</dbReference>
<dbReference type="InterPro" id="IPR008557">
    <property type="entry name" value="PhoX"/>
</dbReference>
<dbReference type="Proteomes" id="UP000603463">
    <property type="component" value="Unassembled WGS sequence"/>
</dbReference>
<proteinExistence type="predicted"/>
<dbReference type="RefSeq" id="WP_087576482.1">
    <property type="nucleotide sequence ID" value="NZ_AP024181.1"/>
</dbReference>
<organism evidence="3 5">
    <name type="scientific">Rhodococcus hoagii</name>
    <name type="common">Corynebacterium equii</name>
    <dbReference type="NCBI Taxonomy" id="43767"/>
    <lineage>
        <taxon>Bacteria</taxon>
        <taxon>Bacillati</taxon>
        <taxon>Actinomycetota</taxon>
        <taxon>Actinomycetes</taxon>
        <taxon>Mycobacteriales</taxon>
        <taxon>Nocardiaceae</taxon>
        <taxon>Prescottella</taxon>
    </lineage>
</organism>
<evidence type="ECO:0000313" key="2">
    <source>
        <dbReference type="EMBL" id="MBM4627359.1"/>
    </source>
</evidence>